<dbReference type="EMBL" id="ADBJ01000010">
    <property type="protein sequence ID" value="EFA83519.1"/>
    <property type="molecule type" value="Genomic_DNA"/>
</dbReference>
<protein>
    <recommendedName>
        <fullName evidence="4">F-box domain-containing protein</fullName>
    </recommendedName>
</protein>
<keyword evidence="3" id="KW-1185">Reference proteome</keyword>
<keyword evidence="1" id="KW-0175">Coiled coil</keyword>
<evidence type="ECO:0000313" key="3">
    <source>
        <dbReference type="Proteomes" id="UP000001396"/>
    </source>
</evidence>
<comment type="caution">
    <text evidence="2">The sequence shown here is derived from an EMBL/GenBank/DDBJ whole genome shotgun (WGS) entry which is preliminary data.</text>
</comment>
<dbReference type="GeneID" id="31358107"/>
<dbReference type="PANTHER" id="PTHR39532">
    <property type="entry name" value="F-BOX DOMAIN-CONTAINING PROTEIN-RELATED"/>
    <property type="match status" value="1"/>
</dbReference>
<dbReference type="AlphaFoldDB" id="D3B2H1"/>
<name>D3B2H1_HETP5</name>
<proteinExistence type="predicted"/>
<organism evidence="2 3">
    <name type="scientific">Heterostelium pallidum (strain ATCC 26659 / Pp 5 / PN500)</name>
    <name type="common">Cellular slime mold</name>
    <name type="synonym">Polysphondylium pallidum</name>
    <dbReference type="NCBI Taxonomy" id="670386"/>
    <lineage>
        <taxon>Eukaryota</taxon>
        <taxon>Amoebozoa</taxon>
        <taxon>Evosea</taxon>
        <taxon>Eumycetozoa</taxon>
        <taxon>Dictyostelia</taxon>
        <taxon>Acytosteliales</taxon>
        <taxon>Acytosteliaceae</taxon>
        <taxon>Heterostelium</taxon>
    </lineage>
</organism>
<feature type="coiled-coil region" evidence="1">
    <location>
        <begin position="119"/>
        <end position="146"/>
    </location>
</feature>
<accession>D3B2H1</accession>
<dbReference type="InParanoid" id="D3B2H1"/>
<gene>
    <name evidence="2" type="ORF">PPL_02584</name>
</gene>
<evidence type="ECO:0000256" key="1">
    <source>
        <dbReference type="SAM" id="Coils"/>
    </source>
</evidence>
<dbReference type="RefSeq" id="XP_020435636.1">
    <property type="nucleotide sequence ID" value="XM_020573564.1"/>
</dbReference>
<reference evidence="2 3" key="1">
    <citation type="journal article" date="2011" name="Genome Res.">
        <title>Phylogeny-wide analysis of social amoeba genomes highlights ancient origins for complex intercellular communication.</title>
        <authorList>
            <person name="Heidel A.J."/>
            <person name="Lawal H.M."/>
            <person name="Felder M."/>
            <person name="Schilde C."/>
            <person name="Helps N.R."/>
            <person name="Tunggal B."/>
            <person name="Rivero F."/>
            <person name="John U."/>
            <person name="Schleicher M."/>
            <person name="Eichinger L."/>
            <person name="Platzer M."/>
            <person name="Noegel A.A."/>
            <person name="Schaap P."/>
            <person name="Gloeckner G."/>
        </authorList>
    </citation>
    <scope>NUCLEOTIDE SEQUENCE [LARGE SCALE GENOMIC DNA]</scope>
    <source>
        <strain evidence="3">ATCC 26659 / Pp 5 / PN500</strain>
    </source>
</reference>
<sequence>MDNTFHIEDESIESQWISILVIEIHWLTSSYNLYYCLIDSDDNDDEQKRSECVKLFSNYHLNKFIHYFDVEGYVKFLVDFFFERSSKVFNQIYISLQCQDYKPLVLIIIRKIVDDKRFIQMNQSDIEELKRRIDSYSNNLKLNRYNYSFNYNYLYEKDNTNNNKVISNSSNNNNKLDIKTTTNSTTITTTQKYILSDLVLKNIISKTEFDFEDQRSEKNDNNKLFNFKNFNTINLALVSKRFFNIVSKIINNLYYGWYNYFNIDNKYCLIKKTPLLFDYESIKYIRYDRGAEYANRMTSRVETFHIESDEIYSTTGGSLRRDYLYSHSLSPNSQDRTSILLPAYLVHPPPMPNLKNIVVHNYMGFREN</sequence>
<evidence type="ECO:0008006" key="4">
    <source>
        <dbReference type="Google" id="ProtNLM"/>
    </source>
</evidence>
<evidence type="ECO:0000313" key="2">
    <source>
        <dbReference type="EMBL" id="EFA83519.1"/>
    </source>
</evidence>
<dbReference type="Proteomes" id="UP000001396">
    <property type="component" value="Unassembled WGS sequence"/>
</dbReference>